<keyword evidence="2" id="KW-1185">Reference proteome</keyword>
<dbReference type="EMBL" id="FOPM01000008">
    <property type="protein sequence ID" value="SFG68371.1"/>
    <property type="molecule type" value="Genomic_DNA"/>
</dbReference>
<reference evidence="2" key="1">
    <citation type="submission" date="2016-10" db="EMBL/GenBank/DDBJ databases">
        <authorList>
            <person name="Varghese N."/>
            <person name="Submissions S."/>
        </authorList>
    </citation>
    <scope>NUCLEOTIDE SEQUENCE [LARGE SCALE GENOMIC DNA]</scope>
    <source>
        <strain evidence="2">Gh-105</strain>
    </source>
</reference>
<protein>
    <submittedName>
        <fullName evidence="1">Uncharacterized protein</fullName>
    </submittedName>
</protein>
<name>A0A1I2U1C2_9HYPH</name>
<dbReference type="STRING" id="582675.SAMN05192565_10831"/>
<sequence length="68" mass="7957">MLLLLSICLLSDPSRCREERIDLSFEARSPTVCLRHSQSALAKWQAEHPEWHVNRWRCAVRGSEPRDL</sequence>
<accession>A0A1I2U1C2</accession>
<dbReference type="Proteomes" id="UP000199229">
    <property type="component" value="Unassembled WGS sequence"/>
</dbReference>
<evidence type="ECO:0000313" key="2">
    <source>
        <dbReference type="Proteomes" id="UP000199229"/>
    </source>
</evidence>
<proteinExistence type="predicted"/>
<organism evidence="1 2">
    <name type="scientific">Methylobacterium gossipiicola</name>
    <dbReference type="NCBI Taxonomy" id="582675"/>
    <lineage>
        <taxon>Bacteria</taxon>
        <taxon>Pseudomonadati</taxon>
        <taxon>Pseudomonadota</taxon>
        <taxon>Alphaproteobacteria</taxon>
        <taxon>Hyphomicrobiales</taxon>
        <taxon>Methylobacteriaceae</taxon>
        <taxon>Methylobacterium</taxon>
    </lineage>
</organism>
<evidence type="ECO:0000313" key="1">
    <source>
        <dbReference type="EMBL" id="SFG68371.1"/>
    </source>
</evidence>
<dbReference type="RefSeq" id="WP_091970977.1">
    <property type="nucleotide sequence ID" value="NZ_FOPM01000008.1"/>
</dbReference>
<gene>
    <name evidence="1" type="ORF">SAMN05192565_10831</name>
</gene>
<dbReference type="AlphaFoldDB" id="A0A1I2U1C2"/>
<dbReference type="OrthoDB" id="7363897at2"/>